<feature type="compositionally biased region" description="Polar residues" evidence="1">
    <location>
        <begin position="33"/>
        <end position="44"/>
    </location>
</feature>
<feature type="region of interest" description="Disordered" evidence="1">
    <location>
        <begin position="1"/>
        <end position="44"/>
    </location>
</feature>
<evidence type="ECO:0000256" key="1">
    <source>
        <dbReference type="SAM" id="MobiDB-lite"/>
    </source>
</evidence>
<protein>
    <submittedName>
        <fullName evidence="2">Protochlorophyllide reductase, chloroplastic</fullName>
    </submittedName>
</protein>
<gene>
    <name evidence="2" type="primary">PORA</name>
    <name evidence="2" type="ORF">CM83_38962</name>
</gene>
<feature type="compositionally biased region" description="Basic and acidic residues" evidence="1">
    <location>
        <begin position="19"/>
        <end position="31"/>
    </location>
</feature>
<organism evidence="2">
    <name type="scientific">Lygus hesperus</name>
    <name type="common">Western plant bug</name>
    <dbReference type="NCBI Taxonomy" id="30085"/>
    <lineage>
        <taxon>Eukaryota</taxon>
        <taxon>Metazoa</taxon>
        <taxon>Ecdysozoa</taxon>
        <taxon>Arthropoda</taxon>
        <taxon>Hexapoda</taxon>
        <taxon>Insecta</taxon>
        <taxon>Pterygota</taxon>
        <taxon>Neoptera</taxon>
        <taxon>Paraneoptera</taxon>
        <taxon>Hemiptera</taxon>
        <taxon>Heteroptera</taxon>
        <taxon>Panheteroptera</taxon>
        <taxon>Cimicomorpha</taxon>
        <taxon>Miridae</taxon>
        <taxon>Mirini</taxon>
        <taxon>Lygus</taxon>
    </lineage>
</organism>
<accession>A0A0A9WI72</accession>
<dbReference type="AlphaFoldDB" id="A0A0A9WI72"/>
<feature type="compositionally biased region" description="Acidic residues" evidence="1">
    <location>
        <begin position="103"/>
        <end position="113"/>
    </location>
</feature>
<proteinExistence type="predicted"/>
<evidence type="ECO:0000313" key="2">
    <source>
        <dbReference type="EMBL" id="JAG04565.1"/>
    </source>
</evidence>
<reference evidence="2" key="1">
    <citation type="journal article" date="2014" name="PLoS ONE">
        <title>Transcriptome-Based Identification of ABC Transporters in the Western Tarnished Plant Bug Lygus hesperus.</title>
        <authorList>
            <person name="Hull J.J."/>
            <person name="Chaney K."/>
            <person name="Geib S.M."/>
            <person name="Fabrick J.A."/>
            <person name="Brent C.S."/>
            <person name="Walsh D."/>
            <person name="Lavine L.C."/>
        </authorList>
    </citation>
    <scope>NUCLEOTIDE SEQUENCE</scope>
</reference>
<feature type="region of interest" description="Disordered" evidence="1">
    <location>
        <begin position="98"/>
        <end position="119"/>
    </location>
</feature>
<name>A0A0A9WI72_LYGHE</name>
<dbReference type="EMBL" id="GBHO01039039">
    <property type="protein sequence ID" value="JAG04565.1"/>
    <property type="molecule type" value="Transcribed_RNA"/>
</dbReference>
<reference evidence="2" key="2">
    <citation type="submission" date="2014-07" db="EMBL/GenBank/DDBJ databases">
        <authorList>
            <person name="Hull J."/>
        </authorList>
    </citation>
    <scope>NUCLEOTIDE SEQUENCE</scope>
</reference>
<sequence>MMTVHCVETGTQTEISNGDGHDSNDRGDISRVSRMQSNIGVHTANKYSSTTERCEYQVKTRCSSVGTQTTITTTPMHDRPKTRRVHKYVNVDECLRLSSHLSEDDDTDEDDNCTTDKAV</sequence>